<dbReference type="Gene3D" id="6.10.140.1320">
    <property type="match status" value="1"/>
</dbReference>
<accession>A0ABW6CTE2</accession>
<keyword evidence="2 4" id="KW-1133">Transmembrane helix</keyword>
<evidence type="ECO:0000256" key="1">
    <source>
        <dbReference type="ARBA" id="ARBA00022692"/>
    </source>
</evidence>
<reference evidence="6 7" key="1">
    <citation type="submission" date="2022-09" db="EMBL/GenBank/DDBJ databases">
        <title>New species of Phenylobacterium.</title>
        <authorList>
            <person name="Mieszkin S."/>
        </authorList>
    </citation>
    <scope>NUCLEOTIDE SEQUENCE [LARGE SCALE GENOMIC DNA]</scope>
    <source>
        <strain evidence="6 7">HK31-G</strain>
    </source>
</reference>
<name>A0ABW6CTE2_9CAUL</name>
<evidence type="ECO:0000256" key="3">
    <source>
        <dbReference type="ARBA" id="ARBA00023136"/>
    </source>
</evidence>
<feature type="transmembrane region" description="Helical" evidence="4">
    <location>
        <begin position="42"/>
        <end position="62"/>
    </location>
</feature>
<keyword evidence="3 4" id="KW-0472">Membrane</keyword>
<evidence type="ECO:0000256" key="2">
    <source>
        <dbReference type="ARBA" id="ARBA00022989"/>
    </source>
</evidence>
<sequence>MERAFDILIPLALLAVTVTLFIGLFALFRGGEFGRTYSNRLMRLRVLLQAIAVALLVAAVWWRRQG</sequence>
<dbReference type="PROSITE" id="PS51503">
    <property type="entry name" value="HIG1"/>
    <property type="match status" value="1"/>
</dbReference>
<dbReference type="EMBL" id="JAOTJD010000031">
    <property type="protein sequence ID" value="MFD3265376.1"/>
    <property type="molecule type" value="Genomic_DNA"/>
</dbReference>
<proteinExistence type="predicted"/>
<dbReference type="Proteomes" id="UP001598130">
    <property type="component" value="Unassembled WGS sequence"/>
</dbReference>
<dbReference type="Pfam" id="PF04588">
    <property type="entry name" value="HIG_1_N"/>
    <property type="match status" value="1"/>
</dbReference>
<comment type="caution">
    <text evidence="6">The sequence shown here is derived from an EMBL/GenBank/DDBJ whole genome shotgun (WGS) entry which is preliminary data.</text>
</comment>
<dbReference type="InterPro" id="IPR007667">
    <property type="entry name" value="Hypoxia_induced_domain"/>
</dbReference>
<feature type="domain" description="HIG1" evidence="5">
    <location>
        <begin position="1"/>
        <end position="66"/>
    </location>
</feature>
<evidence type="ECO:0000313" key="6">
    <source>
        <dbReference type="EMBL" id="MFD3265376.1"/>
    </source>
</evidence>
<protein>
    <submittedName>
        <fullName evidence="6">Twin transmembrane helix small protein</fullName>
    </submittedName>
</protein>
<dbReference type="NCBIfam" id="NF033233">
    <property type="entry name" value="twin_helix"/>
    <property type="match status" value="1"/>
</dbReference>
<keyword evidence="7" id="KW-1185">Reference proteome</keyword>
<feature type="transmembrane region" description="Helical" evidence="4">
    <location>
        <begin position="7"/>
        <end position="30"/>
    </location>
</feature>
<gene>
    <name evidence="6" type="ORF">OCL97_15570</name>
</gene>
<evidence type="ECO:0000259" key="5">
    <source>
        <dbReference type="PROSITE" id="PS51503"/>
    </source>
</evidence>
<evidence type="ECO:0000256" key="4">
    <source>
        <dbReference type="SAM" id="Phobius"/>
    </source>
</evidence>
<keyword evidence="1 4" id="KW-0812">Transmembrane</keyword>
<dbReference type="RefSeq" id="WP_304782883.1">
    <property type="nucleotide sequence ID" value="NZ_JAOTJD010000031.1"/>
</dbReference>
<evidence type="ECO:0000313" key="7">
    <source>
        <dbReference type="Proteomes" id="UP001598130"/>
    </source>
</evidence>
<organism evidence="6 7">
    <name type="scientific">Phenylobacterium ferrooxidans</name>
    <dbReference type="NCBI Taxonomy" id="2982689"/>
    <lineage>
        <taxon>Bacteria</taxon>
        <taxon>Pseudomonadati</taxon>
        <taxon>Pseudomonadota</taxon>
        <taxon>Alphaproteobacteria</taxon>
        <taxon>Caulobacterales</taxon>
        <taxon>Caulobacteraceae</taxon>
        <taxon>Phenylobacterium</taxon>
    </lineage>
</organism>